<evidence type="ECO:0000313" key="1">
    <source>
        <dbReference type="EMBL" id="CCA25785.1"/>
    </source>
</evidence>
<sequence length="101" mass="11455">MLVCNVPSQVRSVELEIMAQHFIRAIQNSPRPELLLKVVQLAQLLVIQHRVSYRLAARKIRERHYRSTGAYGDVDGSARSESQSCEYECIARVNSAKDSVN</sequence>
<reference evidence="1" key="1">
    <citation type="journal article" date="2011" name="PLoS Biol.">
        <title>Gene gain and loss during evolution of obligate parasitism in the white rust pathogen of Arabidopsis thaliana.</title>
        <authorList>
            <person name="Kemen E."/>
            <person name="Gardiner A."/>
            <person name="Schultz-Larsen T."/>
            <person name="Kemen A.C."/>
            <person name="Balmuth A.L."/>
            <person name="Robert-Seilaniantz A."/>
            <person name="Bailey K."/>
            <person name="Holub E."/>
            <person name="Studholme D.J."/>
            <person name="Maclean D."/>
            <person name="Jones J.D."/>
        </authorList>
    </citation>
    <scope>NUCLEOTIDE SEQUENCE</scope>
</reference>
<dbReference type="EMBL" id="FR824366">
    <property type="protein sequence ID" value="CCA25785.1"/>
    <property type="molecule type" value="Genomic_DNA"/>
</dbReference>
<proteinExistence type="predicted"/>
<name>F0WWG2_9STRA</name>
<accession>F0WWG2</accession>
<dbReference type="HOGENOM" id="CLU_2296945_0_0_1"/>
<organism evidence="1">
    <name type="scientific">Albugo laibachii Nc14</name>
    <dbReference type="NCBI Taxonomy" id="890382"/>
    <lineage>
        <taxon>Eukaryota</taxon>
        <taxon>Sar</taxon>
        <taxon>Stramenopiles</taxon>
        <taxon>Oomycota</taxon>
        <taxon>Peronosporomycetes</taxon>
        <taxon>Albuginales</taxon>
        <taxon>Albuginaceae</taxon>
        <taxon>Albugo</taxon>
    </lineage>
</organism>
<dbReference type="AlphaFoldDB" id="F0WWG2"/>
<gene>
    <name evidence="1" type="primary">AlNc14C321G10595</name>
    <name evidence="1" type="ORF">ALNC14_119290</name>
</gene>
<reference evidence="1" key="2">
    <citation type="submission" date="2011-02" db="EMBL/GenBank/DDBJ databases">
        <authorList>
            <person name="MacLean D."/>
        </authorList>
    </citation>
    <scope>NUCLEOTIDE SEQUENCE</scope>
</reference>
<protein>
    <submittedName>
        <fullName evidence="1">AlNc14C321G10595 protein</fullName>
    </submittedName>
</protein>